<gene>
    <name evidence="18" type="ORF">ACEWY4_017527</name>
</gene>
<name>A0ABD1JH39_9TELE</name>
<dbReference type="PANTHER" id="PTHR16431">
    <property type="entry name" value="NEUROGENIC PROTEIN MASTERMIND"/>
    <property type="match status" value="1"/>
</dbReference>
<sequence length="184" mass="20091">MGDGYMSTSGSAVGDATYTLVDAEESEAPAVFFCTKCRLPLGDSLSWAGSDEERNHILLRTVSNNVSLSKDPVFAGEYRKMGCVIRVLLCVGCSSQVGIMYVSTPMELDHRRSLYSMDVGKIDSYVVGSSSQQRAMQSSEKSPVTIEYRDSVQQQLSEVKALAVAIGQRLSEIENELQTKSVQL</sequence>
<comment type="subunit">
    <text evidence="16">Homodimer, and heterodimer with OIP5/MIS18B. Identified in a complex containing MIS18A, OIP5/MIS18B, MIS18BP1, RBBP7 and RBBP4.</text>
</comment>
<dbReference type="InterPro" id="IPR034752">
    <property type="entry name" value="Mis18"/>
</dbReference>
<evidence type="ECO:0000256" key="14">
    <source>
        <dbReference type="ARBA" id="ARBA00023328"/>
    </source>
</evidence>
<keyword evidence="13" id="KW-0131">Cell cycle</keyword>
<dbReference type="AlphaFoldDB" id="A0ABD1JH39"/>
<evidence type="ECO:0000256" key="8">
    <source>
        <dbReference type="ARBA" id="ARBA00022723"/>
    </source>
</evidence>
<comment type="function">
    <text evidence="1">Required for recruitment of CENPA to centromeres and normal chromosome segregation during mitosis.</text>
</comment>
<evidence type="ECO:0000256" key="13">
    <source>
        <dbReference type="ARBA" id="ARBA00023306"/>
    </source>
</evidence>
<evidence type="ECO:0000256" key="6">
    <source>
        <dbReference type="ARBA" id="ARBA00022553"/>
    </source>
</evidence>
<keyword evidence="10" id="KW-0862">Zinc</keyword>
<evidence type="ECO:0000313" key="19">
    <source>
        <dbReference type="Proteomes" id="UP001591681"/>
    </source>
</evidence>
<evidence type="ECO:0000256" key="9">
    <source>
        <dbReference type="ARBA" id="ARBA00022776"/>
    </source>
</evidence>
<dbReference type="GO" id="GO:0005634">
    <property type="term" value="C:nucleus"/>
    <property type="evidence" value="ECO:0007669"/>
    <property type="project" value="UniProtKB-SubCell"/>
</dbReference>
<proteinExistence type="predicted"/>
<keyword evidence="19" id="KW-1185">Reference proteome</keyword>
<dbReference type="Pfam" id="PF03226">
    <property type="entry name" value="Yippee-Mis18"/>
    <property type="match status" value="1"/>
</dbReference>
<reference evidence="18 19" key="1">
    <citation type="submission" date="2024-09" db="EMBL/GenBank/DDBJ databases">
        <title>A chromosome-level genome assembly of Gray's grenadier anchovy, Coilia grayii.</title>
        <authorList>
            <person name="Fu Z."/>
        </authorList>
    </citation>
    <scope>NUCLEOTIDE SEQUENCE [LARGE SCALE GENOMIC DNA]</scope>
    <source>
        <strain evidence="18">G4</strain>
        <tissue evidence="18">Muscle</tissue>
    </source>
</reference>
<dbReference type="GO" id="GO:0000775">
    <property type="term" value="C:chromosome, centromeric region"/>
    <property type="evidence" value="ECO:0007669"/>
    <property type="project" value="UniProtKB-SubCell"/>
</dbReference>
<evidence type="ECO:0000259" key="17">
    <source>
        <dbReference type="PROSITE" id="PS51793"/>
    </source>
</evidence>
<dbReference type="PANTHER" id="PTHR16431:SF2">
    <property type="entry name" value="PROTEIN MIS18-ALPHA"/>
    <property type="match status" value="1"/>
</dbReference>
<dbReference type="InterPro" id="IPR004910">
    <property type="entry name" value="Yippee/Mis18/Cereblon"/>
</dbReference>
<evidence type="ECO:0000256" key="10">
    <source>
        <dbReference type="ARBA" id="ARBA00022833"/>
    </source>
</evidence>
<accession>A0ABD1JH39</accession>
<evidence type="ECO:0000256" key="4">
    <source>
        <dbReference type="ARBA" id="ARBA00022454"/>
    </source>
</evidence>
<evidence type="ECO:0000256" key="3">
    <source>
        <dbReference type="ARBA" id="ARBA00004584"/>
    </source>
</evidence>
<evidence type="ECO:0000256" key="16">
    <source>
        <dbReference type="ARBA" id="ARBA00046705"/>
    </source>
</evidence>
<comment type="subcellular location">
    <subcellularLocation>
        <location evidence="3">Chromosome</location>
        <location evidence="3">Centromere</location>
    </subcellularLocation>
    <subcellularLocation>
        <location evidence="2">Nucleus</location>
    </subcellularLocation>
</comment>
<dbReference type="PROSITE" id="PS51793">
    <property type="entry name" value="MIS18"/>
    <property type="match status" value="1"/>
</dbReference>
<keyword evidence="4" id="KW-0158">Chromosome</keyword>
<evidence type="ECO:0000256" key="11">
    <source>
        <dbReference type="ARBA" id="ARBA00022843"/>
    </source>
</evidence>
<evidence type="ECO:0000256" key="1">
    <source>
        <dbReference type="ARBA" id="ARBA00003694"/>
    </source>
</evidence>
<protein>
    <recommendedName>
        <fullName evidence="15">Protein Mis18-alpha</fullName>
    </recommendedName>
</protein>
<evidence type="ECO:0000256" key="5">
    <source>
        <dbReference type="ARBA" id="ARBA00022499"/>
    </source>
</evidence>
<keyword evidence="8" id="KW-0479">Metal-binding</keyword>
<keyword evidence="11" id="KW-0832">Ubl conjugation</keyword>
<feature type="domain" description="Mis18" evidence="17">
    <location>
        <begin position="29"/>
        <end position="127"/>
    </location>
</feature>
<keyword evidence="5" id="KW-1017">Isopeptide bond</keyword>
<dbReference type="GO" id="GO:0051301">
    <property type="term" value="P:cell division"/>
    <property type="evidence" value="ECO:0007669"/>
    <property type="project" value="UniProtKB-KW"/>
</dbReference>
<keyword evidence="14" id="KW-0137">Centromere</keyword>
<keyword evidence="6" id="KW-0597">Phosphoprotein</keyword>
<dbReference type="EMBL" id="JBHFQA010000015">
    <property type="protein sequence ID" value="KAL2086468.1"/>
    <property type="molecule type" value="Genomic_DNA"/>
</dbReference>
<organism evidence="18 19">
    <name type="scientific">Coilia grayii</name>
    <name type="common">Gray's grenadier anchovy</name>
    <dbReference type="NCBI Taxonomy" id="363190"/>
    <lineage>
        <taxon>Eukaryota</taxon>
        <taxon>Metazoa</taxon>
        <taxon>Chordata</taxon>
        <taxon>Craniata</taxon>
        <taxon>Vertebrata</taxon>
        <taxon>Euteleostomi</taxon>
        <taxon>Actinopterygii</taxon>
        <taxon>Neopterygii</taxon>
        <taxon>Teleostei</taxon>
        <taxon>Clupei</taxon>
        <taxon>Clupeiformes</taxon>
        <taxon>Clupeoidei</taxon>
        <taxon>Engraulidae</taxon>
        <taxon>Coilinae</taxon>
        <taxon>Coilia</taxon>
    </lineage>
</organism>
<evidence type="ECO:0000256" key="2">
    <source>
        <dbReference type="ARBA" id="ARBA00004123"/>
    </source>
</evidence>
<evidence type="ECO:0000256" key="7">
    <source>
        <dbReference type="ARBA" id="ARBA00022618"/>
    </source>
</evidence>
<evidence type="ECO:0000256" key="15">
    <source>
        <dbReference type="ARBA" id="ARBA00039650"/>
    </source>
</evidence>
<keyword evidence="7" id="KW-0132">Cell division</keyword>
<keyword evidence="12" id="KW-0539">Nucleus</keyword>
<dbReference type="Proteomes" id="UP001591681">
    <property type="component" value="Unassembled WGS sequence"/>
</dbReference>
<keyword evidence="9" id="KW-0498">Mitosis</keyword>
<evidence type="ECO:0000256" key="12">
    <source>
        <dbReference type="ARBA" id="ARBA00023242"/>
    </source>
</evidence>
<evidence type="ECO:0000313" key="18">
    <source>
        <dbReference type="EMBL" id="KAL2086468.1"/>
    </source>
</evidence>
<dbReference type="GO" id="GO:0046872">
    <property type="term" value="F:metal ion binding"/>
    <property type="evidence" value="ECO:0007669"/>
    <property type="project" value="UniProtKB-KW"/>
</dbReference>
<comment type="caution">
    <text evidence="18">The sequence shown here is derived from an EMBL/GenBank/DDBJ whole genome shotgun (WGS) entry which is preliminary data.</text>
</comment>